<proteinExistence type="predicted"/>
<dbReference type="EMBL" id="BSYO01000036">
    <property type="protein sequence ID" value="GMH29228.1"/>
    <property type="molecule type" value="Genomic_DNA"/>
</dbReference>
<name>A0AAD3THS8_NEPGR</name>
<dbReference type="Proteomes" id="UP001279734">
    <property type="component" value="Unassembled WGS sequence"/>
</dbReference>
<comment type="caution">
    <text evidence="1">The sequence shown here is derived from an EMBL/GenBank/DDBJ whole genome shotgun (WGS) entry which is preliminary data.</text>
</comment>
<protein>
    <submittedName>
        <fullName evidence="1">Uncharacterized protein</fullName>
    </submittedName>
</protein>
<evidence type="ECO:0000313" key="1">
    <source>
        <dbReference type="EMBL" id="GMH29228.1"/>
    </source>
</evidence>
<keyword evidence="2" id="KW-1185">Reference proteome</keyword>
<sequence>MYMIANWYQIKHRLVKGYHALDTVSDVRCIGIEGQEKAFRLKDMTNNHHTGAPELLVVVVPVLCDASLSLQPLCRGGSIEHSDVAFLTLLAVPPSSPLLSLPWALALPLPLQSKASNRTENKKAE</sequence>
<reference evidence="1" key="1">
    <citation type="submission" date="2023-05" db="EMBL/GenBank/DDBJ databases">
        <title>Nepenthes gracilis genome sequencing.</title>
        <authorList>
            <person name="Fukushima K."/>
        </authorList>
    </citation>
    <scope>NUCLEOTIDE SEQUENCE</scope>
    <source>
        <strain evidence="1">SING2019-196</strain>
    </source>
</reference>
<gene>
    <name evidence="1" type="ORF">Nepgr_031071</name>
</gene>
<dbReference type="AlphaFoldDB" id="A0AAD3THS8"/>
<evidence type="ECO:0000313" key="2">
    <source>
        <dbReference type="Proteomes" id="UP001279734"/>
    </source>
</evidence>
<accession>A0AAD3THS8</accession>
<organism evidence="1 2">
    <name type="scientific">Nepenthes gracilis</name>
    <name type="common">Slender pitcher plant</name>
    <dbReference type="NCBI Taxonomy" id="150966"/>
    <lineage>
        <taxon>Eukaryota</taxon>
        <taxon>Viridiplantae</taxon>
        <taxon>Streptophyta</taxon>
        <taxon>Embryophyta</taxon>
        <taxon>Tracheophyta</taxon>
        <taxon>Spermatophyta</taxon>
        <taxon>Magnoliopsida</taxon>
        <taxon>eudicotyledons</taxon>
        <taxon>Gunneridae</taxon>
        <taxon>Pentapetalae</taxon>
        <taxon>Caryophyllales</taxon>
        <taxon>Nepenthaceae</taxon>
        <taxon>Nepenthes</taxon>
    </lineage>
</organism>